<dbReference type="Pfam" id="PF00990">
    <property type="entry name" value="GGDEF"/>
    <property type="match status" value="1"/>
</dbReference>
<reference evidence="3 4" key="1">
    <citation type="submission" date="2023-01" db="EMBL/GenBank/DDBJ databases">
        <title>Psychrosphaera sp. nov., isolated from marine algae.</title>
        <authorList>
            <person name="Bayburt H."/>
            <person name="Choi B.J."/>
            <person name="Kim J.M."/>
            <person name="Choi D.G."/>
            <person name="Jeon C.O."/>
        </authorList>
    </citation>
    <scope>NUCLEOTIDE SEQUENCE [LARGE SCALE GENOMIC DNA]</scope>
    <source>
        <strain evidence="3 4">G1-22</strain>
    </source>
</reference>
<dbReference type="PANTHER" id="PTHR33121:SF70">
    <property type="entry name" value="SIGNALING PROTEIN YKOW"/>
    <property type="match status" value="1"/>
</dbReference>
<evidence type="ECO:0000313" key="3">
    <source>
        <dbReference type="EMBL" id="MDC2890706.1"/>
    </source>
</evidence>
<dbReference type="PANTHER" id="PTHR33121">
    <property type="entry name" value="CYCLIC DI-GMP PHOSPHODIESTERASE PDEF"/>
    <property type="match status" value="1"/>
</dbReference>
<keyword evidence="1" id="KW-1133">Transmembrane helix</keyword>
<dbReference type="EMBL" id="JAQOMS010000002">
    <property type="protein sequence ID" value="MDC2890706.1"/>
    <property type="molecule type" value="Genomic_DNA"/>
</dbReference>
<dbReference type="Gene3D" id="3.30.70.270">
    <property type="match status" value="1"/>
</dbReference>
<protein>
    <submittedName>
        <fullName evidence="3">Diguanylate cyclase</fullName>
        <ecNumber evidence="3">2.7.7.65</ecNumber>
    </submittedName>
</protein>
<keyword evidence="3" id="KW-0548">Nucleotidyltransferase</keyword>
<dbReference type="SUPFAM" id="SSF55073">
    <property type="entry name" value="Nucleotide cyclase"/>
    <property type="match status" value="1"/>
</dbReference>
<evidence type="ECO:0000259" key="2">
    <source>
        <dbReference type="PROSITE" id="PS50887"/>
    </source>
</evidence>
<accession>A0ABT5FHN9</accession>
<sequence length="393" mass="44708">MAVKQGNNITKIVFYLEKARWHKENREYFLAEVAAKSAINIASHLSLPNIAREASLLLVDVLLIERKFSTVEPLLQSLFDQAHAIRDRAAQFEVVIAIVELQLKQKKIEEAQHFWTMAKQLQRFAYSMPNAQKLNNQLIGQRVQILMAQEKWQQAQSEIVQIPYQNNVQWYARYMSILFNVNDNIDITAELAAYVELSIEQATQAKLQKIAYESKLLAISKENLQQQLALTQVNADNTINKLRRLIDAKSNLVTALFVILIVCLITIYIRHFKPTNLLIADSLTGLPTINGLPDITEPLFLQQTPFSFLLFDLDNFAQLNESQGLSGGDQVLQQMVAALTLLLPPNCILGRLQGDTFLLSPPILTVNKQKYWPTELDCSCINVTLPYNQISWD</sequence>
<keyword evidence="1" id="KW-0472">Membrane</keyword>
<dbReference type="InterPro" id="IPR000160">
    <property type="entry name" value="GGDEF_dom"/>
</dbReference>
<dbReference type="PROSITE" id="PS50887">
    <property type="entry name" value="GGDEF"/>
    <property type="match status" value="1"/>
</dbReference>
<keyword evidence="1" id="KW-0812">Transmembrane</keyword>
<keyword evidence="4" id="KW-1185">Reference proteome</keyword>
<dbReference type="GO" id="GO:0052621">
    <property type="term" value="F:diguanylate cyclase activity"/>
    <property type="evidence" value="ECO:0007669"/>
    <property type="project" value="UniProtKB-EC"/>
</dbReference>
<gene>
    <name evidence="3" type="ORF">PN838_20620</name>
</gene>
<dbReference type="InterPro" id="IPR029787">
    <property type="entry name" value="Nucleotide_cyclase"/>
</dbReference>
<dbReference type="InterPro" id="IPR043128">
    <property type="entry name" value="Rev_trsase/Diguanyl_cyclase"/>
</dbReference>
<proteinExistence type="predicted"/>
<dbReference type="EC" id="2.7.7.65" evidence="3"/>
<dbReference type="Proteomes" id="UP001528411">
    <property type="component" value="Unassembled WGS sequence"/>
</dbReference>
<organism evidence="3 4">
    <name type="scientific">Psychrosphaera algicola</name>
    <dbReference type="NCBI Taxonomy" id="3023714"/>
    <lineage>
        <taxon>Bacteria</taxon>
        <taxon>Pseudomonadati</taxon>
        <taxon>Pseudomonadota</taxon>
        <taxon>Gammaproteobacteria</taxon>
        <taxon>Alteromonadales</taxon>
        <taxon>Pseudoalteromonadaceae</taxon>
        <taxon>Psychrosphaera</taxon>
    </lineage>
</organism>
<feature type="transmembrane region" description="Helical" evidence="1">
    <location>
        <begin position="251"/>
        <end position="269"/>
    </location>
</feature>
<comment type="caution">
    <text evidence="3">The sequence shown here is derived from an EMBL/GenBank/DDBJ whole genome shotgun (WGS) entry which is preliminary data.</text>
</comment>
<name>A0ABT5FHN9_9GAMM</name>
<feature type="domain" description="GGDEF" evidence="2">
    <location>
        <begin position="304"/>
        <end position="393"/>
    </location>
</feature>
<dbReference type="RefSeq" id="WP_272181822.1">
    <property type="nucleotide sequence ID" value="NZ_JAQOMS010000002.1"/>
</dbReference>
<evidence type="ECO:0000256" key="1">
    <source>
        <dbReference type="SAM" id="Phobius"/>
    </source>
</evidence>
<evidence type="ECO:0000313" key="4">
    <source>
        <dbReference type="Proteomes" id="UP001528411"/>
    </source>
</evidence>
<keyword evidence="3" id="KW-0808">Transferase</keyword>
<dbReference type="InterPro" id="IPR050706">
    <property type="entry name" value="Cyclic-di-GMP_PDE-like"/>
</dbReference>